<dbReference type="GO" id="GO:0022857">
    <property type="term" value="F:transmembrane transporter activity"/>
    <property type="evidence" value="ECO:0007669"/>
    <property type="project" value="InterPro"/>
</dbReference>
<dbReference type="InParanoid" id="A0A067QMX5"/>
<feature type="transmembrane region" description="Helical" evidence="5">
    <location>
        <begin position="12"/>
        <end position="32"/>
    </location>
</feature>
<evidence type="ECO:0000256" key="2">
    <source>
        <dbReference type="ARBA" id="ARBA00022692"/>
    </source>
</evidence>
<feature type="transmembrane region" description="Helical" evidence="5">
    <location>
        <begin position="247"/>
        <end position="267"/>
    </location>
</feature>
<evidence type="ECO:0000313" key="7">
    <source>
        <dbReference type="EMBL" id="KDR09582.1"/>
    </source>
</evidence>
<sequence>MEISSASQRALLTMLQFVGWTSGMCVMPMVAWATGGEWKLFMVLTSVPCAAVFLAFRQFPESPRWLAAKGKSEKCLEVLNYIADKNGTTLPDNALVKLKELAERKETVYGVATLFANQRLMKNTILISLSLTLTQILYYTIVLSVAGMSGNPFLNFLLQSLIELPGFLIGRALCDRLGRRWSQAGAFVFAGCFQVACLITVVHEHLLWLLVAMVLVVKLSLTVAAYSSYLQCMELYPTCLRQTGTSVGFLIANALGALGPYIVYLGTVADPRYPYAILSVLCLVGATCATLLPETLNQKLPETVQDASHFGMGQKYWSLPQRKRKDKDYQSAPTK</sequence>
<feature type="transmembrane region" description="Helical" evidence="5">
    <location>
        <begin position="153"/>
        <end position="174"/>
    </location>
</feature>
<keyword evidence="2 5" id="KW-0812">Transmembrane</keyword>
<evidence type="ECO:0000256" key="5">
    <source>
        <dbReference type="SAM" id="Phobius"/>
    </source>
</evidence>
<evidence type="ECO:0000256" key="4">
    <source>
        <dbReference type="ARBA" id="ARBA00023136"/>
    </source>
</evidence>
<dbReference type="Pfam" id="PF00083">
    <property type="entry name" value="Sugar_tr"/>
    <property type="match status" value="1"/>
</dbReference>
<dbReference type="SUPFAM" id="SSF103473">
    <property type="entry name" value="MFS general substrate transporter"/>
    <property type="match status" value="1"/>
</dbReference>
<dbReference type="InterPro" id="IPR020846">
    <property type="entry name" value="MFS_dom"/>
</dbReference>
<keyword evidence="3 5" id="KW-1133">Transmembrane helix</keyword>
<dbReference type="EMBL" id="KK853234">
    <property type="protein sequence ID" value="KDR09582.1"/>
    <property type="molecule type" value="Genomic_DNA"/>
</dbReference>
<dbReference type="Gene3D" id="1.20.1250.20">
    <property type="entry name" value="MFS general substrate transporter like domains"/>
    <property type="match status" value="1"/>
</dbReference>
<organism evidence="7 8">
    <name type="scientific">Zootermopsis nevadensis</name>
    <name type="common">Dampwood termite</name>
    <dbReference type="NCBI Taxonomy" id="136037"/>
    <lineage>
        <taxon>Eukaryota</taxon>
        <taxon>Metazoa</taxon>
        <taxon>Ecdysozoa</taxon>
        <taxon>Arthropoda</taxon>
        <taxon>Hexapoda</taxon>
        <taxon>Insecta</taxon>
        <taxon>Pterygota</taxon>
        <taxon>Neoptera</taxon>
        <taxon>Polyneoptera</taxon>
        <taxon>Dictyoptera</taxon>
        <taxon>Blattodea</taxon>
        <taxon>Blattoidea</taxon>
        <taxon>Termitoidae</taxon>
        <taxon>Termopsidae</taxon>
        <taxon>Zootermopsis</taxon>
    </lineage>
</organism>
<feature type="domain" description="Major facilitator superfamily (MFS) profile" evidence="6">
    <location>
        <begin position="1"/>
        <end position="297"/>
    </location>
</feature>
<evidence type="ECO:0000256" key="1">
    <source>
        <dbReference type="ARBA" id="ARBA00004141"/>
    </source>
</evidence>
<feature type="transmembrane region" description="Helical" evidence="5">
    <location>
        <begin position="207"/>
        <end position="226"/>
    </location>
</feature>
<dbReference type="GO" id="GO:0016020">
    <property type="term" value="C:membrane"/>
    <property type="evidence" value="ECO:0007669"/>
    <property type="project" value="UniProtKB-SubCell"/>
</dbReference>
<dbReference type="PROSITE" id="PS50850">
    <property type="entry name" value="MFS"/>
    <property type="match status" value="1"/>
</dbReference>
<reference evidence="7 8" key="1">
    <citation type="journal article" date="2014" name="Nat. Commun.">
        <title>Molecular traces of alternative social organization in a termite genome.</title>
        <authorList>
            <person name="Terrapon N."/>
            <person name="Li C."/>
            <person name="Robertson H.M."/>
            <person name="Ji L."/>
            <person name="Meng X."/>
            <person name="Booth W."/>
            <person name="Chen Z."/>
            <person name="Childers C.P."/>
            <person name="Glastad K.M."/>
            <person name="Gokhale K."/>
            <person name="Gowin J."/>
            <person name="Gronenberg W."/>
            <person name="Hermansen R.A."/>
            <person name="Hu H."/>
            <person name="Hunt B.G."/>
            <person name="Huylmans A.K."/>
            <person name="Khalil S.M."/>
            <person name="Mitchell R.D."/>
            <person name="Munoz-Torres M.C."/>
            <person name="Mustard J.A."/>
            <person name="Pan H."/>
            <person name="Reese J.T."/>
            <person name="Scharf M.E."/>
            <person name="Sun F."/>
            <person name="Vogel H."/>
            <person name="Xiao J."/>
            <person name="Yang W."/>
            <person name="Yang Z."/>
            <person name="Yang Z."/>
            <person name="Zhou J."/>
            <person name="Zhu J."/>
            <person name="Brent C.S."/>
            <person name="Elsik C.G."/>
            <person name="Goodisman M.A."/>
            <person name="Liberles D.A."/>
            <person name="Roe R.M."/>
            <person name="Vargo E.L."/>
            <person name="Vilcinskas A."/>
            <person name="Wang J."/>
            <person name="Bornberg-Bauer E."/>
            <person name="Korb J."/>
            <person name="Zhang G."/>
            <person name="Liebig J."/>
        </authorList>
    </citation>
    <scope>NUCLEOTIDE SEQUENCE [LARGE SCALE GENOMIC DNA]</scope>
    <source>
        <tissue evidence="7">Whole organism</tissue>
    </source>
</reference>
<dbReference type="InterPro" id="IPR036259">
    <property type="entry name" value="MFS_trans_sf"/>
</dbReference>
<feature type="transmembrane region" description="Helical" evidence="5">
    <location>
        <begin position="181"/>
        <end position="201"/>
    </location>
</feature>
<keyword evidence="8" id="KW-1185">Reference proteome</keyword>
<dbReference type="PANTHER" id="PTHR24064">
    <property type="entry name" value="SOLUTE CARRIER FAMILY 22 MEMBER"/>
    <property type="match status" value="1"/>
</dbReference>
<feature type="transmembrane region" description="Helical" evidence="5">
    <location>
        <begin position="125"/>
        <end position="147"/>
    </location>
</feature>
<proteinExistence type="predicted"/>
<dbReference type="InterPro" id="IPR005828">
    <property type="entry name" value="MFS_sugar_transport-like"/>
</dbReference>
<evidence type="ECO:0000259" key="6">
    <source>
        <dbReference type="PROSITE" id="PS50850"/>
    </source>
</evidence>
<dbReference type="STRING" id="136037.A0A067QMX5"/>
<accession>A0A067QMX5</accession>
<dbReference type="eggNOG" id="KOG0255">
    <property type="taxonomic scope" value="Eukaryota"/>
</dbReference>
<evidence type="ECO:0000256" key="3">
    <source>
        <dbReference type="ARBA" id="ARBA00022989"/>
    </source>
</evidence>
<name>A0A067QMX5_ZOONE</name>
<dbReference type="OMA" id="AFISICW"/>
<feature type="transmembrane region" description="Helical" evidence="5">
    <location>
        <begin position="273"/>
        <end position="292"/>
    </location>
</feature>
<keyword evidence="4 5" id="KW-0472">Membrane</keyword>
<gene>
    <name evidence="7" type="ORF">L798_00318</name>
</gene>
<dbReference type="AlphaFoldDB" id="A0A067QMX5"/>
<comment type="subcellular location">
    <subcellularLocation>
        <location evidence="1">Membrane</location>
        <topology evidence="1">Multi-pass membrane protein</topology>
    </subcellularLocation>
</comment>
<evidence type="ECO:0000313" key="8">
    <source>
        <dbReference type="Proteomes" id="UP000027135"/>
    </source>
</evidence>
<protein>
    <submittedName>
        <fullName evidence="7">Solute carrier family 22 member 1</fullName>
    </submittedName>
</protein>
<dbReference type="Proteomes" id="UP000027135">
    <property type="component" value="Unassembled WGS sequence"/>
</dbReference>